<proteinExistence type="predicted"/>
<protein>
    <submittedName>
        <fullName evidence="1">Uncharacterized protein</fullName>
    </submittedName>
</protein>
<dbReference type="Proteomes" id="UP001202031">
    <property type="component" value="Unassembled WGS sequence"/>
</dbReference>
<evidence type="ECO:0000313" key="2">
    <source>
        <dbReference type="Proteomes" id="UP001202031"/>
    </source>
</evidence>
<dbReference type="EMBL" id="JAMGSI010000001">
    <property type="protein sequence ID" value="MCL6656890.1"/>
    <property type="molecule type" value="Genomic_DNA"/>
</dbReference>
<dbReference type="RefSeq" id="WP_102726899.1">
    <property type="nucleotide sequence ID" value="NZ_CP072027.1"/>
</dbReference>
<reference evidence="1 2" key="1">
    <citation type="submission" date="2022-03" db="EMBL/GenBank/DDBJ databases">
        <title>Taxonomic description of new species and reclassification of some bacterial strains.</title>
        <authorList>
            <person name="Ndongo S."/>
        </authorList>
    </citation>
    <scope>NUCLEOTIDE SEQUENCE [LARGE SCALE GENOMIC DNA]</scope>
    <source>
        <strain evidence="1 2">Marseille-P6666</strain>
    </source>
</reference>
<keyword evidence="2" id="KW-1185">Reference proteome</keyword>
<evidence type="ECO:0000313" key="1">
    <source>
        <dbReference type="EMBL" id="MCL6656890.1"/>
    </source>
</evidence>
<accession>A0ABT0R7K1</accession>
<sequence>MENSEFLWQAVTVASVVGNALQAWVRLKSQGKPQSVEIEKQPVSILKSRQAATMDNVKVLHKRINGIDGRIDRLEQTQAQDKKDIITEIIKIRNDTNEYLQGLQRSIGRLEGGRLTEK</sequence>
<comment type="caution">
    <text evidence="1">The sequence shown here is derived from an EMBL/GenBank/DDBJ whole genome shotgun (WGS) entry which is preliminary data.</text>
</comment>
<name>A0ABT0R7K1_9BACT</name>
<gene>
    <name evidence="1" type="ORF">M8N44_06095</name>
</gene>
<organism evidence="1 2">
    <name type="scientific">Akkermansia massiliensis</name>
    <dbReference type="NCBI Taxonomy" id="2927224"/>
    <lineage>
        <taxon>Bacteria</taxon>
        <taxon>Pseudomonadati</taxon>
        <taxon>Verrucomicrobiota</taxon>
        <taxon>Verrucomicrobiia</taxon>
        <taxon>Verrucomicrobiales</taxon>
        <taxon>Akkermansiaceae</taxon>
        <taxon>Akkermansia</taxon>
    </lineage>
</organism>
<dbReference type="GeneID" id="84023422"/>